<protein>
    <recommendedName>
        <fullName evidence="3">Portal protein</fullName>
    </recommendedName>
</protein>
<dbReference type="Proteomes" id="UP001379533">
    <property type="component" value="Chromosome"/>
</dbReference>
<organism evidence="1 2">
    <name type="scientific">Pendulispora brunnea</name>
    <dbReference type="NCBI Taxonomy" id="2905690"/>
    <lineage>
        <taxon>Bacteria</taxon>
        <taxon>Pseudomonadati</taxon>
        <taxon>Myxococcota</taxon>
        <taxon>Myxococcia</taxon>
        <taxon>Myxococcales</taxon>
        <taxon>Sorangiineae</taxon>
        <taxon>Pendulisporaceae</taxon>
        <taxon>Pendulispora</taxon>
    </lineage>
</organism>
<gene>
    <name evidence="1" type="ORF">LZC95_07940</name>
</gene>
<reference evidence="1 2" key="1">
    <citation type="submission" date="2021-12" db="EMBL/GenBank/DDBJ databases">
        <title>Discovery of the Pendulisporaceae a myxobacterial family with distinct sporulation behavior and unique specialized metabolism.</title>
        <authorList>
            <person name="Garcia R."/>
            <person name="Popoff A."/>
            <person name="Bader C.D."/>
            <person name="Loehr J."/>
            <person name="Walesch S."/>
            <person name="Walt C."/>
            <person name="Boldt J."/>
            <person name="Bunk B."/>
            <person name="Haeckl F.J.F.P.J."/>
            <person name="Gunesch A.P."/>
            <person name="Birkelbach J."/>
            <person name="Nuebel U."/>
            <person name="Pietschmann T."/>
            <person name="Bach T."/>
            <person name="Mueller R."/>
        </authorList>
    </citation>
    <scope>NUCLEOTIDE SEQUENCE [LARGE SCALE GENOMIC DNA]</scope>
    <source>
        <strain evidence="1 2">MSr12523</strain>
    </source>
</reference>
<dbReference type="RefSeq" id="WP_394847381.1">
    <property type="nucleotide sequence ID" value="NZ_CP089982.1"/>
</dbReference>
<evidence type="ECO:0008006" key="3">
    <source>
        <dbReference type="Google" id="ProtNLM"/>
    </source>
</evidence>
<proteinExistence type="predicted"/>
<name>A0ABZ2KDK4_9BACT</name>
<accession>A0ABZ2KDK4</accession>
<evidence type="ECO:0000313" key="2">
    <source>
        <dbReference type="Proteomes" id="UP001379533"/>
    </source>
</evidence>
<sequence>MTAREHDFADWGDLKRASELELRLAITMARLPALYDEGMGVTLKPGRARESRTLLRSKLGDVDAALAYFVQNAAVDDDGLIREDPAVEWKEETSAVWMDRINKTFRVQVTPGVVIAAAVIYGAAIEKTVSPHAQFDMTEFRSLPYYGIQNYAGNADDLVRRIHHYCMDHILGFVVPGLNWAIHRWVLRDASPRRLARLEHVVPRPPGPVTLPLSDGANRILLDDEINGVFAYASRQHSYEEVDLVRRLKAETDAANREGSREVVELLASLDPELFDESEDGEELHEEEAAVDAVEMNRVEVFDMFTAEKEELARAFAQWSSVPDTSPRTTVETSAPMPRVAYTSRDLAEGRARNESSFFRLLDEMQMDLRTSTRYSPRTAPALRALAKDLARIMASEPKISPVQDREQYAMATLEAFAGRLEAGEAERSLAQDFARFIATLQTEGSLSLPATPSGNALGLRSD</sequence>
<keyword evidence="2" id="KW-1185">Reference proteome</keyword>
<evidence type="ECO:0000313" key="1">
    <source>
        <dbReference type="EMBL" id="WXA96765.1"/>
    </source>
</evidence>
<dbReference type="EMBL" id="CP089982">
    <property type="protein sequence ID" value="WXA96765.1"/>
    <property type="molecule type" value="Genomic_DNA"/>
</dbReference>